<dbReference type="NCBIfam" id="TIGR04056">
    <property type="entry name" value="OMP_RagA_SusC"/>
    <property type="match status" value="1"/>
</dbReference>
<keyword evidence="1" id="KW-0813">Transport</keyword>
<dbReference type="SUPFAM" id="SSF56935">
    <property type="entry name" value="Porins"/>
    <property type="match status" value="1"/>
</dbReference>
<dbReference type="Gene3D" id="2.170.130.10">
    <property type="entry name" value="TonB-dependent receptor, plug domain"/>
    <property type="match status" value="1"/>
</dbReference>
<dbReference type="GO" id="GO:0009279">
    <property type="term" value="C:cell outer membrane"/>
    <property type="evidence" value="ECO:0007669"/>
    <property type="project" value="UniProtKB-SubCell"/>
</dbReference>
<dbReference type="PROSITE" id="PS52016">
    <property type="entry name" value="TONB_DEPENDENT_REC_3"/>
    <property type="match status" value="1"/>
</dbReference>
<dbReference type="InterPro" id="IPR037066">
    <property type="entry name" value="Plug_dom_sf"/>
</dbReference>
<keyword evidence="4" id="KW-1185">Reference proteome</keyword>
<dbReference type="InterPro" id="IPR023996">
    <property type="entry name" value="TonB-dep_OMP_SusC/RagA"/>
</dbReference>
<keyword evidence="1" id="KW-0998">Cell outer membrane</keyword>
<organism evidence="3 4">
    <name type="scientific">Pedobacter hiemivivus</name>
    <dbReference type="NCBI Taxonomy" id="2530454"/>
    <lineage>
        <taxon>Bacteria</taxon>
        <taxon>Pseudomonadati</taxon>
        <taxon>Bacteroidota</taxon>
        <taxon>Sphingobacteriia</taxon>
        <taxon>Sphingobacteriales</taxon>
        <taxon>Sphingobacteriaceae</taxon>
        <taxon>Pedobacter</taxon>
    </lineage>
</organism>
<dbReference type="Pfam" id="PF07715">
    <property type="entry name" value="Plug"/>
    <property type="match status" value="1"/>
</dbReference>
<comment type="similarity">
    <text evidence="1">Belongs to the TonB-dependent receptor family.</text>
</comment>
<name>A0A4V2MHB6_9SPHI</name>
<protein>
    <submittedName>
        <fullName evidence="3">SusC/RagA family TonB-linked outer membrane protein</fullName>
    </submittedName>
</protein>
<sequence length="1111" mass="121026">MLKKLTRLGWLSLPVILILFILLPVSASTQGISKISLKGKNITIATLFKTIKKQTGLTVFYSNKLLNDTEKISVDFNQTELGEVMNAVLRGKALSWVVKEKYIVLQKVVTPVAVPADNKADQGAVNNARQKIGGTVTDDSGLPMAGVGIKVKETNAGTVTDQAGRYSIEVNSGNTLMFSYLGYTTQQILVGSQTSINVKMKADDTDLTEVVVVGYGTQKKVNLTGAVSMISGKDLAARPMGQTSAALQGMAPGVTIRQSSGRPGGDGGQIRIRGIGTMGNANPLVIIDGIEGSIDNIDPNLIESISILKDAASSSIYGSRAANGVVLVTTKRASADQISISYNNYIGWQDATNLPKLVNALDYMLLINEAYANTGRTPLYANTLIDKYREQNGRSSDLYSNTDWQKETLTGSGLQQSHFLTIQGGTQKVKLLGSFGLLDQKGIIENSNFKRYTIRNNADITFSDKLKARVDLQFVNAITTEPATTSDINTSASGEIFQWMNGIPANQIGITENGQWGVGWNGVNPISATRDGGTNRLRAPFGSINATLNYKPFEWLEAEAAYSPKYALSSAKNFRKAIQSYLPNGTRSFLTPALTSLTQKQAQSFFNNMRATVTASKGFGDHDLKFLVGGSREDYYTESLNGYRDTYILPEYPVLNTGSALNQTATGDAEEWALQSLFSRFNYTYKGKYLFEANARYDGSSRFSAGNKYGFFPSASAGWRISEENFFSGLKNTINEAKLRLSWGRLGNQLIGTYPSTTALELESTTLGKQIVNTATLNKMANKNISWEATEEKNIGIDLTLFNNLSITADYYQRRTRDILLELDVPLTIGLKAPFQNAGVVDNKGWELGIVYKGKVKDFNYNVSFNVSDVKNTVIDMKGINEAGKLQVNREGYSIGSLFGYEAQGFFTSDAEVAAHAKQFGAVKAGDIKYKDQNGDGLITESDKIIIGSVIPRFTFASNIGASYKGIDFSMLIQGVGKANGYVNGPGVLPFNVGGALGGTIREENKDRWSPENQGAKYPRLAFGESNNEQASSFWMRDASYLRIKNIQIGYTLPANVVKRLSINRLRVFANGSNVASFDRFLNGYDVEAPIGSGSVYPQVKLYSFGLEATF</sequence>
<keyword evidence="1" id="KW-1134">Transmembrane beta strand</keyword>
<dbReference type="InterPro" id="IPR008969">
    <property type="entry name" value="CarboxyPept-like_regulatory"/>
</dbReference>
<comment type="caution">
    <text evidence="3">The sequence shown here is derived from an EMBL/GenBank/DDBJ whole genome shotgun (WGS) entry which is preliminary data.</text>
</comment>
<dbReference type="Pfam" id="PF13715">
    <property type="entry name" value="CarbopepD_reg_2"/>
    <property type="match status" value="1"/>
</dbReference>
<comment type="subcellular location">
    <subcellularLocation>
        <location evidence="1">Cell outer membrane</location>
        <topology evidence="1">Multi-pass membrane protein</topology>
    </subcellularLocation>
</comment>
<gene>
    <name evidence="3" type="ORF">EZ444_24640</name>
</gene>
<dbReference type="AlphaFoldDB" id="A0A4V2MHB6"/>
<dbReference type="RefSeq" id="WP_131612388.1">
    <property type="nucleotide sequence ID" value="NZ_SJSM01000030.1"/>
</dbReference>
<evidence type="ECO:0000256" key="1">
    <source>
        <dbReference type="PROSITE-ProRule" id="PRU01360"/>
    </source>
</evidence>
<dbReference type="InterPro" id="IPR012910">
    <property type="entry name" value="Plug_dom"/>
</dbReference>
<proteinExistence type="inferred from homology"/>
<accession>A0A4V2MHB6</accession>
<dbReference type="NCBIfam" id="TIGR04057">
    <property type="entry name" value="SusC_RagA_signa"/>
    <property type="match status" value="1"/>
</dbReference>
<dbReference type="OrthoDB" id="899266at2"/>
<dbReference type="EMBL" id="SJSM01000030">
    <property type="protein sequence ID" value="TCC85846.1"/>
    <property type="molecule type" value="Genomic_DNA"/>
</dbReference>
<evidence type="ECO:0000313" key="3">
    <source>
        <dbReference type="EMBL" id="TCC85846.1"/>
    </source>
</evidence>
<dbReference type="Proteomes" id="UP000291117">
    <property type="component" value="Unassembled WGS sequence"/>
</dbReference>
<dbReference type="InterPro" id="IPR039426">
    <property type="entry name" value="TonB-dep_rcpt-like"/>
</dbReference>
<evidence type="ECO:0000313" key="4">
    <source>
        <dbReference type="Proteomes" id="UP000291117"/>
    </source>
</evidence>
<dbReference type="Gene3D" id="2.60.40.1120">
    <property type="entry name" value="Carboxypeptidase-like, regulatory domain"/>
    <property type="match status" value="1"/>
</dbReference>
<keyword evidence="1" id="KW-0472">Membrane</keyword>
<dbReference type="SUPFAM" id="SSF49464">
    <property type="entry name" value="Carboxypeptidase regulatory domain-like"/>
    <property type="match status" value="1"/>
</dbReference>
<dbReference type="InterPro" id="IPR023997">
    <property type="entry name" value="TonB-dep_OMP_SusC/RagA_CS"/>
</dbReference>
<evidence type="ECO:0000259" key="2">
    <source>
        <dbReference type="Pfam" id="PF07715"/>
    </source>
</evidence>
<dbReference type="FunFam" id="2.170.130.10:FF:000003">
    <property type="entry name" value="SusC/RagA family TonB-linked outer membrane protein"/>
    <property type="match status" value="1"/>
</dbReference>
<keyword evidence="1" id="KW-0812">Transmembrane</keyword>
<feature type="domain" description="TonB-dependent receptor plug" evidence="2">
    <location>
        <begin position="220"/>
        <end position="325"/>
    </location>
</feature>
<reference evidence="3 4" key="1">
    <citation type="submission" date="2019-02" db="EMBL/GenBank/DDBJ databases">
        <title>Pedobacter sp. RP-3-8 sp. nov., isolated from Arctic soil.</title>
        <authorList>
            <person name="Dahal R.H."/>
        </authorList>
    </citation>
    <scope>NUCLEOTIDE SEQUENCE [LARGE SCALE GENOMIC DNA]</scope>
    <source>
        <strain evidence="3 4">RP-3-8</strain>
    </source>
</reference>